<dbReference type="OrthoDB" id="416217at2759"/>
<reference evidence="3 4" key="1">
    <citation type="journal article" date="2019" name="Sci. Rep.">
        <title>Nanopore sequencing improves the draft genome of the human pathogenic amoeba Naegleria fowleri.</title>
        <authorList>
            <person name="Liechti N."/>
            <person name="Schurch N."/>
            <person name="Bruggmann R."/>
            <person name="Wittwer M."/>
        </authorList>
    </citation>
    <scope>NUCLEOTIDE SEQUENCE [LARGE SCALE GENOMIC DNA]</scope>
    <source>
        <strain evidence="3 4">ATCC 30894</strain>
    </source>
</reference>
<dbReference type="VEuPathDB" id="AmoebaDB:NfTy_091740"/>
<dbReference type="VEuPathDB" id="AmoebaDB:NF0003910"/>
<evidence type="ECO:0000313" key="4">
    <source>
        <dbReference type="Proteomes" id="UP000444721"/>
    </source>
</evidence>
<organism evidence="3 4">
    <name type="scientific">Naegleria fowleri</name>
    <name type="common">Brain eating amoeba</name>
    <dbReference type="NCBI Taxonomy" id="5763"/>
    <lineage>
        <taxon>Eukaryota</taxon>
        <taxon>Discoba</taxon>
        <taxon>Heterolobosea</taxon>
        <taxon>Tetramitia</taxon>
        <taxon>Eutetramitia</taxon>
        <taxon>Vahlkampfiidae</taxon>
        <taxon>Naegleria</taxon>
    </lineage>
</organism>
<dbReference type="AlphaFoldDB" id="A0A6A5BHD1"/>
<feature type="compositionally biased region" description="Basic and acidic residues" evidence="1">
    <location>
        <begin position="286"/>
        <end position="311"/>
    </location>
</feature>
<dbReference type="VEuPathDB" id="AmoebaDB:FDP41_008149"/>
<keyword evidence="4" id="KW-1185">Reference proteome</keyword>
<dbReference type="InterPro" id="IPR008978">
    <property type="entry name" value="HSP20-like_chaperone"/>
</dbReference>
<comment type="caution">
    <text evidence="3">The sequence shown here is derived from an EMBL/GenBank/DDBJ whole genome shotgun (WGS) entry which is preliminary data.</text>
</comment>
<dbReference type="RefSeq" id="XP_044558158.1">
    <property type="nucleotide sequence ID" value="XM_044711971.1"/>
</dbReference>
<accession>A0A6A5BHD1</accession>
<dbReference type="Proteomes" id="UP000444721">
    <property type="component" value="Unassembled WGS sequence"/>
</dbReference>
<evidence type="ECO:0000313" key="3">
    <source>
        <dbReference type="EMBL" id="KAF0973445.1"/>
    </source>
</evidence>
<dbReference type="Gene3D" id="2.60.40.790">
    <property type="match status" value="1"/>
</dbReference>
<feature type="region of interest" description="Disordered" evidence="1">
    <location>
        <begin position="128"/>
        <end position="148"/>
    </location>
</feature>
<dbReference type="InterPro" id="IPR007052">
    <property type="entry name" value="CS_dom"/>
</dbReference>
<dbReference type="CDD" id="cd06463">
    <property type="entry name" value="p23_like"/>
    <property type="match status" value="1"/>
</dbReference>
<dbReference type="SUPFAM" id="SSF49764">
    <property type="entry name" value="HSP20-like chaperones"/>
    <property type="match status" value="1"/>
</dbReference>
<dbReference type="Pfam" id="PF04969">
    <property type="entry name" value="CS"/>
    <property type="match status" value="1"/>
</dbReference>
<feature type="compositionally biased region" description="Acidic residues" evidence="1">
    <location>
        <begin position="312"/>
        <end position="338"/>
    </location>
</feature>
<protein>
    <recommendedName>
        <fullName evidence="2">CS domain-containing protein</fullName>
    </recommendedName>
</protein>
<evidence type="ECO:0000256" key="1">
    <source>
        <dbReference type="SAM" id="MobiDB-lite"/>
    </source>
</evidence>
<gene>
    <name evidence="3" type="ORF">FDP41_008149</name>
</gene>
<sequence>MSEEQASAYKFKEGANGRTIVIELNSPEGLIQEDIDVALEKKKIVVVIRKPEEPEQILLEGELLHEVDPSSLDWNLASDIITIEVKKANPETKWTSLFVIVIEIPHIFKLAEENKVNEIIKILKETKKREDGEDGDTGDGDDKPLTSQELLSMKHPIHRYSLMGWATMNRKYPIIEYLLRAYGPKRVANLPNEQDLEILKEWQKEKRRLAALEKKKNEPKTNSDEEEEILEEKDFASTLLEKFEKYNIETIKQIGEFGIYEGDTSDFEIPVELPPITEEPPQTDISESKENPLNENPAQEKELDNKEKLDEEGQDDQQETTEEQPEEGEENDREEEEEQQKRGDTKGAFKTANNTKGC</sequence>
<feature type="region of interest" description="Disordered" evidence="1">
    <location>
        <begin position="271"/>
        <end position="358"/>
    </location>
</feature>
<dbReference type="GeneID" id="68115367"/>
<feature type="domain" description="CS" evidence="2">
    <location>
        <begin position="4"/>
        <end position="98"/>
    </location>
</feature>
<name>A0A6A5BHD1_NAEFO</name>
<dbReference type="PROSITE" id="PS51203">
    <property type="entry name" value="CS"/>
    <property type="match status" value="1"/>
</dbReference>
<proteinExistence type="predicted"/>
<dbReference type="EMBL" id="VFQX01000060">
    <property type="protein sequence ID" value="KAF0973445.1"/>
    <property type="molecule type" value="Genomic_DNA"/>
</dbReference>
<evidence type="ECO:0000259" key="2">
    <source>
        <dbReference type="PROSITE" id="PS51203"/>
    </source>
</evidence>